<comment type="caution">
    <text evidence="2">The sequence shown here is derived from an EMBL/GenBank/DDBJ whole genome shotgun (WGS) entry which is preliminary data.</text>
</comment>
<dbReference type="OrthoDB" id="9811033at2"/>
<evidence type="ECO:0000313" key="3">
    <source>
        <dbReference type="Proteomes" id="UP000233293"/>
    </source>
</evidence>
<sequence length="83" mass="9396">MANEQNIRERLNRIFQETFDDDSISIHDNMTAEDIDEWDSVSHISLVLAVENEFNIRLSAAAVGKLSNVGEMVRLLTEMSDGQ</sequence>
<dbReference type="SUPFAM" id="SSF47336">
    <property type="entry name" value="ACP-like"/>
    <property type="match status" value="1"/>
</dbReference>
<dbReference type="PROSITE" id="PS50075">
    <property type="entry name" value="CARRIER"/>
    <property type="match status" value="1"/>
</dbReference>
<evidence type="ECO:0000259" key="1">
    <source>
        <dbReference type="PROSITE" id="PS50075"/>
    </source>
</evidence>
<dbReference type="EMBL" id="PIUM01000005">
    <property type="protein sequence ID" value="PKU25400.1"/>
    <property type="molecule type" value="Genomic_DNA"/>
</dbReference>
<dbReference type="RefSeq" id="WP_101249924.1">
    <property type="nucleotide sequence ID" value="NZ_PIUM01000005.1"/>
</dbReference>
<dbReference type="Gene3D" id="1.10.1200.10">
    <property type="entry name" value="ACP-like"/>
    <property type="match status" value="1"/>
</dbReference>
<protein>
    <submittedName>
        <fullName evidence="2">Acyl carrier protein</fullName>
    </submittedName>
</protein>
<proteinExistence type="predicted"/>
<dbReference type="InterPro" id="IPR036736">
    <property type="entry name" value="ACP-like_sf"/>
</dbReference>
<dbReference type="AlphaFoldDB" id="A0A2N3PYA2"/>
<evidence type="ECO:0000313" key="2">
    <source>
        <dbReference type="EMBL" id="PKU25400.1"/>
    </source>
</evidence>
<feature type="domain" description="Carrier" evidence="1">
    <location>
        <begin position="1"/>
        <end position="80"/>
    </location>
</feature>
<accession>A0A2N3PYA2</accession>
<organism evidence="2 3">
    <name type="scientific">Telmatospirillum siberiense</name>
    <dbReference type="NCBI Taxonomy" id="382514"/>
    <lineage>
        <taxon>Bacteria</taxon>
        <taxon>Pseudomonadati</taxon>
        <taxon>Pseudomonadota</taxon>
        <taxon>Alphaproteobacteria</taxon>
        <taxon>Rhodospirillales</taxon>
        <taxon>Rhodospirillaceae</taxon>
        <taxon>Telmatospirillum</taxon>
    </lineage>
</organism>
<name>A0A2N3PYA2_9PROT</name>
<gene>
    <name evidence="2" type="ORF">CWS72_07385</name>
</gene>
<dbReference type="InterPro" id="IPR009081">
    <property type="entry name" value="PP-bd_ACP"/>
</dbReference>
<reference evidence="3" key="1">
    <citation type="submission" date="2017-12" db="EMBL/GenBank/DDBJ databases">
        <title>Draft genome sequence of Telmatospirillum siberiense 26-4b1T, an acidotolerant peatland alphaproteobacterium potentially involved in sulfur cycling.</title>
        <authorList>
            <person name="Hausmann B."/>
            <person name="Pjevac P."/>
            <person name="Schreck K."/>
            <person name="Herbold C.W."/>
            <person name="Daims H."/>
            <person name="Wagner M."/>
            <person name="Pester M."/>
            <person name="Loy A."/>
        </authorList>
    </citation>
    <scope>NUCLEOTIDE SEQUENCE [LARGE SCALE GENOMIC DNA]</scope>
    <source>
        <strain evidence="3">26-4b1</strain>
    </source>
</reference>
<keyword evidence="3" id="KW-1185">Reference proteome</keyword>
<dbReference type="Proteomes" id="UP000233293">
    <property type="component" value="Unassembled WGS sequence"/>
</dbReference>